<keyword evidence="3" id="KW-0611">Plant defense</keyword>
<keyword evidence="1" id="KW-0677">Repeat</keyword>
<evidence type="ECO:0000313" key="7">
    <source>
        <dbReference type="Proteomes" id="UP001370490"/>
    </source>
</evidence>
<keyword evidence="2" id="KW-0547">Nucleotide-binding</keyword>
<name>A0AAN8ZH75_9MAGN</name>
<evidence type="ECO:0000313" key="6">
    <source>
        <dbReference type="EMBL" id="KAK6933858.1"/>
    </source>
</evidence>
<dbReference type="InterPro" id="IPR041118">
    <property type="entry name" value="Rx_N"/>
</dbReference>
<protein>
    <submittedName>
        <fullName evidence="6">Rx, N-terminal</fullName>
    </submittedName>
</protein>
<dbReference type="Gene3D" id="1.20.5.4130">
    <property type="match status" value="1"/>
</dbReference>
<dbReference type="Pfam" id="PF18052">
    <property type="entry name" value="Rx_N"/>
    <property type="match status" value="1"/>
</dbReference>
<comment type="caution">
    <text evidence="6">The sequence shown here is derived from an EMBL/GenBank/DDBJ whole genome shotgun (WGS) entry which is preliminary data.</text>
</comment>
<dbReference type="SUPFAM" id="SSF52058">
    <property type="entry name" value="L domain-like"/>
    <property type="match status" value="2"/>
</dbReference>
<proteinExistence type="predicted"/>
<accession>A0AAN8ZH75</accession>
<evidence type="ECO:0000256" key="1">
    <source>
        <dbReference type="ARBA" id="ARBA00022737"/>
    </source>
</evidence>
<dbReference type="AlphaFoldDB" id="A0AAN8ZH75"/>
<evidence type="ECO:0000256" key="4">
    <source>
        <dbReference type="ARBA" id="ARBA00022840"/>
    </source>
</evidence>
<dbReference type="PANTHER" id="PTHR36766:SF45">
    <property type="entry name" value="NB-ARC DOMAIN-CONTAINING PROTEIN"/>
    <property type="match status" value="1"/>
</dbReference>
<evidence type="ECO:0000256" key="2">
    <source>
        <dbReference type="ARBA" id="ARBA00022741"/>
    </source>
</evidence>
<keyword evidence="7" id="KW-1185">Reference proteome</keyword>
<dbReference type="GO" id="GO:0006952">
    <property type="term" value="P:defense response"/>
    <property type="evidence" value="ECO:0007669"/>
    <property type="project" value="UniProtKB-KW"/>
</dbReference>
<dbReference type="Proteomes" id="UP001370490">
    <property type="component" value="Unassembled WGS sequence"/>
</dbReference>
<dbReference type="GO" id="GO:0005524">
    <property type="term" value="F:ATP binding"/>
    <property type="evidence" value="ECO:0007669"/>
    <property type="project" value="UniProtKB-KW"/>
</dbReference>
<organism evidence="6 7">
    <name type="scientific">Dillenia turbinata</name>
    <dbReference type="NCBI Taxonomy" id="194707"/>
    <lineage>
        <taxon>Eukaryota</taxon>
        <taxon>Viridiplantae</taxon>
        <taxon>Streptophyta</taxon>
        <taxon>Embryophyta</taxon>
        <taxon>Tracheophyta</taxon>
        <taxon>Spermatophyta</taxon>
        <taxon>Magnoliopsida</taxon>
        <taxon>eudicotyledons</taxon>
        <taxon>Gunneridae</taxon>
        <taxon>Pentapetalae</taxon>
        <taxon>Dilleniales</taxon>
        <taxon>Dilleniaceae</taxon>
        <taxon>Dillenia</taxon>
    </lineage>
</organism>
<gene>
    <name evidence="6" type="ORF">RJ641_036752</name>
</gene>
<evidence type="ECO:0000256" key="3">
    <source>
        <dbReference type="ARBA" id="ARBA00022821"/>
    </source>
</evidence>
<keyword evidence="4" id="KW-0067">ATP-binding</keyword>
<reference evidence="6 7" key="1">
    <citation type="submission" date="2023-12" db="EMBL/GenBank/DDBJ databases">
        <title>A high-quality genome assembly for Dillenia turbinata (Dilleniales).</title>
        <authorList>
            <person name="Chanderbali A."/>
        </authorList>
    </citation>
    <scope>NUCLEOTIDE SEQUENCE [LARGE SCALE GENOMIC DNA]</scope>
    <source>
        <strain evidence="6">LSX21</strain>
        <tissue evidence="6">Leaf</tissue>
    </source>
</reference>
<feature type="domain" description="Disease resistance N-terminal" evidence="5">
    <location>
        <begin position="11"/>
        <end position="98"/>
    </location>
</feature>
<dbReference type="InterPro" id="IPR032675">
    <property type="entry name" value="LRR_dom_sf"/>
</dbReference>
<dbReference type="Gene3D" id="3.80.10.10">
    <property type="entry name" value="Ribonuclease Inhibitor"/>
    <property type="match status" value="3"/>
</dbReference>
<sequence length="705" mass="78952">MATAEQPLLASSLRDLTDRLASPGLKGFARQEGFGADVRKWRATLSEVMDLLVDAEEKQNTKAGVKNWLIDLTHLAYDLDDALDDLEYEMLRRKKSEGGVQESSTSWSEQIQSLRSRIKEITARFEEIEDDGKFILKLQANPSMRCTTTSVRLPTTSLVKRSDVVGRDKDVEAILELLPKTAGKGDDKGGRRSDRVKDVRDACEANLKAMKELKEIKLGFDNELADSDDEFDEFDDDLRAADQEFQLKECKERIMRETVGTSSLMTLTLSNISSLTCLPEEFFKYLVALEELRIYSCNELTHLWNNDAALKDLGRLRRLEISGCGKFRSFFPTGEAELSCGSLRLLTSSQDSAVNGCEILECFPATGLPSSLKTLVISNCVSLWYLPDGVMQRNNKSTETEAEGNCCLEELTISGCPSLESFPSGVLPATLRSLLIGFCPKLESICGREREGMLLNAASSLEFIYFNKYPNLKSLPKCLGSCTQLTNLADLTISDCEGIEWFPEEGLSSLNLRRLRINGCKNLKSLPNNIQNLTSLADLEVHHCPSLEWFPPQKGGLPHNLRDLFISHCERLEESLDWSHHLHTHTALTSLYIKGEFREVVSVLDDDSRLLPLPPPSLNLLRIEGLRNLERVSSSRGLNYLRHLRIGNCPMLQNLPNQGILPSLLELDIWGCPLLMPKCLEKEGGEYSSHLSLIPRVSIWTVGDD</sequence>
<dbReference type="PANTHER" id="PTHR36766">
    <property type="entry name" value="PLANT BROAD-SPECTRUM MILDEW RESISTANCE PROTEIN RPW8"/>
    <property type="match status" value="1"/>
</dbReference>
<evidence type="ECO:0000259" key="5">
    <source>
        <dbReference type="Pfam" id="PF18052"/>
    </source>
</evidence>
<dbReference type="EMBL" id="JBAMMX010000009">
    <property type="protein sequence ID" value="KAK6933858.1"/>
    <property type="molecule type" value="Genomic_DNA"/>
</dbReference>